<gene>
    <name evidence="2" type="ORF">E3J38_00415</name>
</gene>
<name>A0A523XW36_UNCT6</name>
<evidence type="ECO:0000259" key="1">
    <source>
        <dbReference type="Pfam" id="PF18962"/>
    </source>
</evidence>
<dbReference type="Proteomes" id="UP000315534">
    <property type="component" value="Unassembled WGS sequence"/>
</dbReference>
<proteinExistence type="predicted"/>
<dbReference type="SUPFAM" id="SSF50939">
    <property type="entry name" value="Sialidases"/>
    <property type="match status" value="2"/>
</dbReference>
<sequence length="554" mass="60649">MRQKQIKMLQIVCMNFAFCILFAGLLWAGADVRVNQDPGFLLQNEASITINPFTPGNLVVAYNEDPSGPGGMGQGIGISYTFDGGVMWGDTHVAEVWNIEGDPSVDADLNGTIFAGFMSYNGFFTDTNGIYVAFSNDGGLTWSTPVAVDLHLNSPANPGPFTDKCFLCVDNNPGSPNVGNVYITWQRDNINGVNSDVYFSASYNGGVSFTAPQRISDLAPTVSQCVGQVPKAAPNGDVYVVWGDFPLSGHTTGYLFFDRSTNGGATWGTDVLIDSFFVVPRFPNAPSNNSFYVRSYPTLGVDPQNSNDVYVAVAADPDGIGGPDDGDIFLWASHNGGVTWGLPVLVNDDGLPCGQFQPWLDVRWDGAIDLVWLDRRVDFNDEDFEVMFARSTDGGNIFLPNIPVSDTIIPLLPDPNGWMGEYIGIDVDSATAYIAWTDTRLGDRDIFFDAFSPPTGTPMVRTDRQAPQVFSLSQNYPNPFRNSTIIQYALPKKCHVKLEVYNTAGQRMTVLVDREERAGYGSVRLDTNLMSPGVYFYKLRTSDFVASKKFIVIR</sequence>
<protein>
    <submittedName>
        <fullName evidence="2">T9SS type A sorting domain-containing protein</fullName>
    </submittedName>
</protein>
<accession>A0A523XW36</accession>
<dbReference type="EMBL" id="SOIP01000022">
    <property type="protein sequence ID" value="TET83455.1"/>
    <property type="molecule type" value="Genomic_DNA"/>
</dbReference>
<evidence type="ECO:0000313" key="3">
    <source>
        <dbReference type="Proteomes" id="UP000315534"/>
    </source>
</evidence>
<dbReference type="Gene3D" id="2.120.10.10">
    <property type="match status" value="2"/>
</dbReference>
<dbReference type="AlphaFoldDB" id="A0A523XW36"/>
<dbReference type="NCBIfam" id="TIGR04183">
    <property type="entry name" value="Por_Secre_tail"/>
    <property type="match status" value="1"/>
</dbReference>
<organism evidence="2 3">
    <name type="scientific">candidate division TA06 bacterium</name>
    <dbReference type="NCBI Taxonomy" id="2250710"/>
    <lineage>
        <taxon>Bacteria</taxon>
        <taxon>Bacteria division TA06</taxon>
    </lineage>
</organism>
<dbReference type="Gene3D" id="2.60.40.4070">
    <property type="match status" value="1"/>
</dbReference>
<dbReference type="InterPro" id="IPR026444">
    <property type="entry name" value="Secre_tail"/>
</dbReference>
<dbReference type="InterPro" id="IPR036278">
    <property type="entry name" value="Sialidase_sf"/>
</dbReference>
<dbReference type="CDD" id="cd15482">
    <property type="entry name" value="Sialidase_non-viral"/>
    <property type="match status" value="2"/>
</dbReference>
<dbReference type="Pfam" id="PF18962">
    <property type="entry name" value="Por_Secre_tail"/>
    <property type="match status" value="1"/>
</dbReference>
<reference evidence="2 3" key="1">
    <citation type="submission" date="2019-03" db="EMBL/GenBank/DDBJ databases">
        <title>Metabolic potential of uncultured bacteria and archaea associated with petroleum seepage in deep-sea sediments.</title>
        <authorList>
            <person name="Dong X."/>
            <person name="Hubert C."/>
        </authorList>
    </citation>
    <scope>NUCLEOTIDE SEQUENCE [LARGE SCALE GENOMIC DNA]</scope>
    <source>
        <strain evidence="2">E29_bin36</strain>
    </source>
</reference>
<feature type="domain" description="Secretion system C-terminal sorting" evidence="1">
    <location>
        <begin position="476"/>
        <end position="552"/>
    </location>
</feature>
<comment type="caution">
    <text evidence="2">The sequence shown here is derived from an EMBL/GenBank/DDBJ whole genome shotgun (WGS) entry which is preliminary data.</text>
</comment>
<evidence type="ECO:0000313" key="2">
    <source>
        <dbReference type="EMBL" id="TET83455.1"/>
    </source>
</evidence>